<evidence type="ECO:0000256" key="7">
    <source>
        <dbReference type="ARBA" id="ARBA00022729"/>
    </source>
</evidence>
<keyword evidence="4 14" id="KW-1134">Transmembrane beta strand</keyword>
<reference evidence="17 18" key="1">
    <citation type="submission" date="2014-07" db="EMBL/GenBank/DDBJ databases">
        <title>Draft genome sequence of Thalassospira xiamenensis IB13.</title>
        <authorList>
            <person name="Lai Q."/>
            <person name="Shao Z."/>
        </authorList>
    </citation>
    <scope>NUCLEOTIDE SEQUENCE [LARGE SCALE GENOMIC DNA]</scope>
    <source>
        <strain evidence="17 18">IB13</strain>
    </source>
</reference>
<dbReference type="Gene3D" id="3.55.50.30">
    <property type="match status" value="1"/>
</dbReference>
<dbReference type="CDD" id="cd01347">
    <property type="entry name" value="ligand_gated_channel"/>
    <property type="match status" value="1"/>
</dbReference>
<dbReference type="Proteomes" id="UP000252266">
    <property type="component" value="Unassembled WGS sequence"/>
</dbReference>
<comment type="caution">
    <text evidence="17">The sequence shown here is derived from an EMBL/GenBank/DDBJ whole genome shotgun (WGS) entry which is preliminary data.</text>
</comment>
<proteinExistence type="inferred from homology"/>
<evidence type="ECO:0000256" key="3">
    <source>
        <dbReference type="ARBA" id="ARBA00022448"/>
    </source>
</evidence>
<dbReference type="EMBL" id="JPWJ01000002">
    <property type="protein sequence ID" value="RCK51920.1"/>
    <property type="molecule type" value="Genomic_DNA"/>
</dbReference>
<keyword evidence="10 15" id="KW-0798">TonB box</keyword>
<dbReference type="InterPro" id="IPR036942">
    <property type="entry name" value="Beta-barrel_TonB_sf"/>
</dbReference>
<dbReference type="SMART" id="SM00965">
    <property type="entry name" value="STN"/>
    <property type="match status" value="1"/>
</dbReference>
<comment type="subcellular location">
    <subcellularLocation>
        <location evidence="1 14">Cell outer membrane</location>
        <topology evidence="1 14">Multi-pass membrane protein</topology>
    </subcellularLocation>
</comment>
<keyword evidence="7" id="KW-0732">Signal</keyword>
<dbReference type="GO" id="GO:0015891">
    <property type="term" value="P:siderophore transport"/>
    <property type="evidence" value="ECO:0007669"/>
    <property type="project" value="InterPro"/>
</dbReference>
<evidence type="ECO:0000256" key="1">
    <source>
        <dbReference type="ARBA" id="ARBA00004571"/>
    </source>
</evidence>
<feature type="domain" description="Secretin/TonB short N-terminal" evidence="16">
    <location>
        <begin position="84"/>
        <end position="135"/>
    </location>
</feature>
<dbReference type="InterPro" id="IPR037066">
    <property type="entry name" value="Plug_dom_sf"/>
</dbReference>
<dbReference type="PANTHER" id="PTHR32552">
    <property type="entry name" value="FERRICHROME IRON RECEPTOR-RELATED"/>
    <property type="match status" value="1"/>
</dbReference>
<evidence type="ECO:0000259" key="16">
    <source>
        <dbReference type="SMART" id="SM00965"/>
    </source>
</evidence>
<dbReference type="InterPro" id="IPR011662">
    <property type="entry name" value="Secretin/TonB_short_N"/>
</dbReference>
<dbReference type="GO" id="GO:0015344">
    <property type="term" value="F:siderophore uptake transmembrane transporter activity"/>
    <property type="evidence" value="ECO:0007669"/>
    <property type="project" value="TreeGrafter"/>
</dbReference>
<dbReference type="NCBIfam" id="TIGR01783">
    <property type="entry name" value="TonB-siderophor"/>
    <property type="match status" value="1"/>
</dbReference>
<evidence type="ECO:0000256" key="4">
    <source>
        <dbReference type="ARBA" id="ARBA00022452"/>
    </source>
</evidence>
<keyword evidence="9" id="KW-0406">Ion transport</keyword>
<dbReference type="Gene3D" id="2.40.170.20">
    <property type="entry name" value="TonB-dependent receptor, beta-barrel domain"/>
    <property type="match status" value="1"/>
</dbReference>
<dbReference type="PROSITE" id="PS52016">
    <property type="entry name" value="TONB_DEPENDENT_REC_3"/>
    <property type="match status" value="1"/>
</dbReference>
<dbReference type="FunFam" id="2.170.130.10:FF:000001">
    <property type="entry name" value="Catecholate siderophore TonB-dependent receptor"/>
    <property type="match status" value="1"/>
</dbReference>
<evidence type="ECO:0000256" key="6">
    <source>
        <dbReference type="ARBA" id="ARBA00022692"/>
    </source>
</evidence>
<evidence type="ECO:0000256" key="2">
    <source>
        <dbReference type="ARBA" id="ARBA00009810"/>
    </source>
</evidence>
<keyword evidence="11 14" id="KW-0472">Membrane</keyword>
<dbReference type="Gene3D" id="2.170.130.10">
    <property type="entry name" value="TonB-dependent receptor, plug domain"/>
    <property type="match status" value="1"/>
</dbReference>
<keyword evidence="5" id="KW-0410">Iron transport</keyword>
<accession>A0A367XFP2</accession>
<dbReference type="AlphaFoldDB" id="A0A367XFP2"/>
<name>A0A367XFP2_9PROT</name>
<evidence type="ECO:0000313" key="17">
    <source>
        <dbReference type="EMBL" id="RCK51920.1"/>
    </source>
</evidence>
<evidence type="ECO:0000256" key="5">
    <source>
        <dbReference type="ARBA" id="ARBA00022496"/>
    </source>
</evidence>
<organism evidence="17 18">
    <name type="scientific">Thalassospira xiamenensis</name>
    <dbReference type="NCBI Taxonomy" id="220697"/>
    <lineage>
        <taxon>Bacteria</taxon>
        <taxon>Pseudomonadati</taxon>
        <taxon>Pseudomonadota</taxon>
        <taxon>Alphaproteobacteria</taxon>
        <taxon>Rhodospirillales</taxon>
        <taxon>Thalassospiraceae</taxon>
        <taxon>Thalassospira</taxon>
    </lineage>
</organism>
<dbReference type="FunFam" id="2.40.170.20:FF:000005">
    <property type="entry name" value="TonB-dependent siderophore receptor"/>
    <property type="match status" value="1"/>
</dbReference>
<dbReference type="PANTHER" id="PTHR32552:SF68">
    <property type="entry name" value="FERRICHROME OUTER MEMBRANE TRANSPORTER_PHAGE RECEPTOR"/>
    <property type="match status" value="1"/>
</dbReference>
<dbReference type="SUPFAM" id="SSF56935">
    <property type="entry name" value="Porins"/>
    <property type="match status" value="1"/>
</dbReference>
<evidence type="ECO:0000256" key="13">
    <source>
        <dbReference type="ARBA" id="ARBA00023237"/>
    </source>
</evidence>
<keyword evidence="3 14" id="KW-0813">Transport</keyword>
<keyword evidence="6 14" id="KW-0812">Transmembrane</keyword>
<evidence type="ECO:0000313" key="18">
    <source>
        <dbReference type="Proteomes" id="UP000252266"/>
    </source>
</evidence>
<dbReference type="Pfam" id="PF00593">
    <property type="entry name" value="TonB_dep_Rec_b-barrel"/>
    <property type="match status" value="1"/>
</dbReference>
<evidence type="ECO:0000256" key="15">
    <source>
        <dbReference type="RuleBase" id="RU003357"/>
    </source>
</evidence>
<evidence type="ECO:0000256" key="11">
    <source>
        <dbReference type="ARBA" id="ARBA00023136"/>
    </source>
</evidence>
<evidence type="ECO:0000256" key="8">
    <source>
        <dbReference type="ARBA" id="ARBA00023004"/>
    </source>
</evidence>
<dbReference type="GO" id="GO:0038023">
    <property type="term" value="F:signaling receptor activity"/>
    <property type="evidence" value="ECO:0007669"/>
    <property type="project" value="InterPro"/>
</dbReference>
<evidence type="ECO:0000256" key="10">
    <source>
        <dbReference type="ARBA" id="ARBA00023077"/>
    </source>
</evidence>
<evidence type="ECO:0000256" key="14">
    <source>
        <dbReference type="PROSITE-ProRule" id="PRU01360"/>
    </source>
</evidence>
<dbReference type="Pfam" id="PF07715">
    <property type="entry name" value="Plug"/>
    <property type="match status" value="1"/>
</dbReference>
<dbReference type="InterPro" id="IPR039426">
    <property type="entry name" value="TonB-dep_rcpt-like"/>
</dbReference>
<protein>
    <submittedName>
        <fullName evidence="17">TonB-dependent receptor</fullName>
    </submittedName>
</protein>
<keyword evidence="8" id="KW-0408">Iron</keyword>
<keyword evidence="13 14" id="KW-0998">Cell outer membrane</keyword>
<dbReference type="InterPro" id="IPR012910">
    <property type="entry name" value="Plug_dom"/>
</dbReference>
<dbReference type="GO" id="GO:0009279">
    <property type="term" value="C:cell outer membrane"/>
    <property type="evidence" value="ECO:0007669"/>
    <property type="project" value="UniProtKB-SubCell"/>
</dbReference>
<keyword evidence="12 17" id="KW-0675">Receptor</keyword>
<dbReference type="InterPro" id="IPR010105">
    <property type="entry name" value="TonB_sidphr_rcpt"/>
</dbReference>
<evidence type="ECO:0000256" key="9">
    <source>
        <dbReference type="ARBA" id="ARBA00023065"/>
    </source>
</evidence>
<comment type="similarity">
    <text evidence="2 14 15">Belongs to the TonB-dependent receptor family.</text>
</comment>
<gene>
    <name evidence="17" type="ORF">TH44_05750</name>
</gene>
<sequence>MGGRKISVSDGYRMNGHQPVSRWTVSIASMIIALSTVGHATAQESATGGAPVEAAQAATTVHEFNIIAQPLASALNLFGRQAGLQVSFDSALVSGAQAKAVRGTMRSDVALQELLRDSDVTGQITSDGIVVLFRDTDPQATMIDPVVVEGERQVVSSDYDGYVAYRSRSGTKTGTSIMRTPQAVNVVTKDEIEDKGATTVTQALQYTPGVISQYGNTDLRHDWLSVRGFVPGRYMDGLRLSFGARGYAQPKIEPYGLEQIEVLKGPSSVLYGQNSPGGLLNMQSKRPTAESLREVFVQYGSYNHREAGFDVGGAATEDGTLQFRLTGVGRMADAQADYVSEDRVFIAPALTWQPTDETRLTILTQYQKIEADGGGAPPALPASGTLWDNPSYSLGPSTYIGEPDYDRFTNEQMSAGYEFEHKFNDTWEFKQNLRVGNVDTYTQRVQAGALVGNSLIRYAWAFPEESTTVNVDNQLISRFSTGDINHTVLGGVDYLWEDSAYDESFVSPLTQTTVGSLDLTDIVYTGDATTPPLSTTVRQDRYQIGFYLQEEANIDNWTVLLGGRYDLARATTDTTTVSTGVTSTAKQDDNAFSGRAGLVYEFDNGLAPYASYAQSFTPTSGSDRSGAPFDPTEGEQFELGVRYQPENTNSLITVSAYQLTQTNVLTPDPVNTSFRTQTGEVRVRGIEVEGKANLDNGIELSASYSLSDSEVTKANANSSSVTTKGKEQPFIPRHQAAAWGGYNFQQADLAGLGIGGGVRFIGSSYGDANNLYQAPGVTLFDAALHYDLGQNWEQLAGTSLSLTANNLLDEEYISTCISATGCYYGNGRTVMATLKYRW</sequence>
<dbReference type="InterPro" id="IPR000531">
    <property type="entry name" value="Beta-barrel_TonB"/>
</dbReference>
<evidence type="ECO:0000256" key="12">
    <source>
        <dbReference type="ARBA" id="ARBA00023170"/>
    </source>
</evidence>